<dbReference type="EMBL" id="JAGEVF010000003">
    <property type="protein sequence ID" value="MBO3116050.1"/>
    <property type="molecule type" value="Genomic_DNA"/>
</dbReference>
<evidence type="ECO:0000313" key="2">
    <source>
        <dbReference type="EMBL" id="MBO3116050.1"/>
    </source>
</evidence>
<comment type="caution">
    <text evidence="2">The sequence shown here is derived from an EMBL/GenBank/DDBJ whole genome shotgun (WGS) entry which is preliminary data.</text>
</comment>
<proteinExistence type="predicted"/>
<organism evidence="2 3">
    <name type="scientific">Winogradskyella pelagia</name>
    <dbReference type="NCBI Taxonomy" id="2819984"/>
    <lineage>
        <taxon>Bacteria</taxon>
        <taxon>Pseudomonadati</taxon>
        <taxon>Bacteroidota</taxon>
        <taxon>Flavobacteriia</taxon>
        <taxon>Flavobacteriales</taxon>
        <taxon>Flavobacteriaceae</taxon>
        <taxon>Winogradskyella</taxon>
    </lineage>
</organism>
<keyword evidence="1" id="KW-0472">Membrane</keyword>
<evidence type="ECO:0000256" key="1">
    <source>
        <dbReference type="SAM" id="Phobius"/>
    </source>
</evidence>
<evidence type="ECO:0000313" key="3">
    <source>
        <dbReference type="Proteomes" id="UP000676776"/>
    </source>
</evidence>
<reference evidence="2 3" key="1">
    <citation type="submission" date="2021-03" db="EMBL/GenBank/DDBJ databases">
        <title>Winogradskyella sp. nov., isolated from costal sediment.</title>
        <authorList>
            <person name="Gao C."/>
        </authorList>
    </citation>
    <scope>NUCLEOTIDE SEQUENCE [LARGE SCALE GENOMIC DNA]</scope>
    <source>
        <strain evidence="2 3">DF17</strain>
    </source>
</reference>
<dbReference type="RefSeq" id="WP_208152831.1">
    <property type="nucleotide sequence ID" value="NZ_JAGEVF010000003.1"/>
</dbReference>
<feature type="transmembrane region" description="Helical" evidence="1">
    <location>
        <begin position="80"/>
        <end position="98"/>
    </location>
</feature>
<keyword evidence="1" id="KW-1133">Transmembrane helix</keyword>
<sequence>MKEFKLHNGKSSGHKVPKDYFETLENRLMPKLNQIEGAQGVKTAGFKVPKDYFDKIEEQILDKVKQDSTPVVQLSMRKKLYYVAGIAAALVIAFSVFLNRENPSSISVEMVETYFQDSNLNSYEIAELLTEADFLQEDFNLLETEYNEDNLENYLLENADLQSILE</sequence>
<protein>
    <recommendedName>
        <fullName evidence="4">Anti-sigma factor</fullName>
    </recommendedName>
</protein>
<gene>
    <name evidence="2" type="ORF">J4050_04785</name>
</gene>
<dbReference type="Proteomes" id="UP000676776">
    <property type="component" value="Unassembled WGS sequence"/>
</dbReference>
<accession>A0ABS3T2U8</accession>
<evidence type="ECO:0008006" key="4">
    <source>
        <dbReference type="Google" id="ProtNLM"/>
    </source>
</evidence>
<keyword evidence="1" id="KW-0812">Transmembrane</keyword>
<keyword evidence="3" id="KW-1185">Reference proteome</keyword>
<name>A0ABS3T2U8_9FLAO</name>